<gene>
    <name evidence="2" type="ORF">QQ008_25505</name>
</gene>
<keyword evidence="3" id="KW-1185">Reference proteome</keyword>
<organism evidence="2 3">
    <name type="scientific">Splendidivirga corallicola</name>
    <dbReference type="NCBI Taxonomy" id="3051826"/>
    <lineage>
        <taxon>Bacteria</taxon>
        <taxon>Pseudomonadati</taxon>
        <taxon>Bacteroidota</taxon>
        <taxon>Cytophagia</taxon>
        <taxon>Cytophagales</taxon>
        <taxon>Splendidivirgaceae</taxon>
        <taxon>Splendidivirga</taxon>
    </lineage>
</organism>
<proteinExistence type="predicted"/>
<dbReference type="Proteomes" id="UP001172082">
    <property type="component" value="Unassembled WGS sequence"/>
</dbReference>
<feature type="chain" id="PRO_5045998544" evidence="1">
    <location>
        <begin position="28"/>
        <end position="56"/>
    </location>
</feature>
<comment type="caution">
    <text evidence="2">The sequence shown here is derived from an EMBL/GenBank/DDBJ whole genome shotgun (WGS) entry which is preliminary data.</text>
</comment>
<dbReference type="EMBL" id="JAUJEA010000013">
    <property type="protein sequence ID" value="MDN5204772.1"/>
    <property type="molecule type" value="Genomic_DNA"/>
</dbReference>
<evidence type="ECO:0000256" key="1">
    <source>
        <dbReference type="SAM" id="SignalP"/>
    </source>
</evidence>
<accession>A0ABT8KVG1</accession>
<reference evidence="2" key="1">
    <citation type="submission" date="2023-06" db="EMBL/GenBank/DDBJ databases">
        <title>Genomic of Parafulvivirga corallium.</title>
        <authorList>
            <person name="Wang G."/>
        </authorList>
    </citation>
    <scope>NUCLEOTIDE SEQUENCE</scope>
    <source>
        <strain evidence="2">BMA10</strain>
    </source>
</reference>
<evidence type="ECO:0000313" key="3">
    <source>
        <dbReference type="Proteomes" id="UP001172082"/>
    </source>
</evidence>
<dbReference type="PROSITE" id="PS51257">
    <property type="entry name" value="PROKAR_LIPOPROTEIN"/>
    <property type="match status" value="1"/>
</dbReference>
<sequence>MKRQLSILLLTTIFVASMGLTSCVSRATVVVGPKPKKKKVVVVKRPAPRRVVIVKN</sequence>
<name>A0ABT8KVG1_9BACT</name>
<protein>
    <submittedName>
        <fullName evidence="2">Uncharacterized protein</fullName>
    </submittedName>
</protein>
<feature type="signal peptide" evidence="1">
    <location>
        <begin position="1"/>
        <end position="27"/>
    </location>
</feature>
<keyword evidence="1" id="KW-0732">Signal</keyword>
<dbReference type="RefSeq" id="WP_346754796.1">
    <property type="nucleotide sequence ID" value="NZ_JAUJEA010000013.1"/>
</dbReference>
<evidence type="ECO:0000313" key="2">
    <source>
        <dbReference type="EMBL" id="MDN5204772.1"/>
    </source>
</evidence>